<comment type="catalytic activity">
    <reaction evidence="6 7">
        <text>adenosine(34) in tRNA + H2O + H(+) = inosine(34) in tRNA + NH4(+)</text>
        <dbReference type="Rhea" id="RHEA:43168"/>
        <dbReference type="Rhea" id="RHEA-COMP:10373"/>
        <dbReference type="Rhea" id="RHEA-COMP:10374"/>
        <dbReference type="ChEBI" id="CHEBI:15377"/>
        <dbReference type="ChEBI" id="CHEBI:15378"/>
        <dbReference type="ChEBI" id="CHEBI:28938"/>
        <dbReference type="ChEBI" id="CHEBI:74411"/>
        <dbReference type="ChEBI" id="CHEBI:82852"/>
        <dbReference type="EC" id="3.5.4.33"/>
    </reaction>
</comment>
<evidence type="ECO:0000313" key="9">
    <source>
        <dbReference type="EMBL" id="RVU30502.1"/>
    </source>
</evidence>
<keyword evidence="3 7" id="KW-0479">Metal-binding</keyword>
<comment type="function">
    <text evidence="7">Catalyzes the deamination of adenosine to inosine at the wobble position 34 of tRNA(Arg2).</text>
</comment>
<comment type="subunit">
    <text evidence="1 7">Homodimer.</text>
</comment>
<dbReference type="EC" id="3.5.4.33" evidence="7"/>
<keyword evidence="5 7" id="KW-0862">Zinc</keyword>
<sequence length="164" mass="17719">MRLALQLADKAAAIGEVPVGAVVVLDGEVIGQGWNQPISRRDPTAHAEIIALRDAAQRIENYRLVDADLYVTLEPCSMCAGASVHSRIRRLVYGATEPKAGVIESQQQFLEEGWLNHRVEPTGGVLAEICSDKLSAFFKARRAAQKAAKAQRKLEASQSGGDIV</sequence>
<feature type="active site" description="Proton donor" evidence="7">
    <location>
        <position position="48"/>
    </location>
</feature>
<evidence type="ECO:0000256" key="6">
    <source>
        <dbReference type="ARBA" id="ARBA00048045"/>
    </source>
</evidence>
<comment type="similarity">
    <text evidence="7">Belongs to the cytidine and deoxycytidylate deaminase family.</text>
</comment>
<accession>A0A437Q7I7</accession>
<dbReference type="FunFam" id="3.40.140.10:FF:000005">
    <property type="entry name" value="tRNA-specific adenosine deaminase"/>
    <property type="match status" value="1"/>
</dbReference>
<keyword evidence="10" id="KW-1185">Reference proteome</keyword>
<gene>
    <name evidence="7 9" type="primary">tadA</name>
    <name evidence="9" type="ORF">EOE65_12145</name>
</gene>
<dbReference type="EMBL" id="SACQ01000005">
    <property type="protein sequence ID" value="RVU30502.1"/>
    <property type="molecule type" value="Genomic_DNA"/>
</dbReference>
<evidence type="ECO:0000256" key="7">
    <source>
        <dbReference type="HAMAP-Rule" id="MF_00972"/>
    </source>
</evidence>
<dbReference type="SUPFAM" id="SSF53927">
    <property type="entry name" value="Cytidine deaminase-like"/>
    <property type="match status" value="1"/>
</dbReference>
<evidence type="ECO:0000256" key="2">
    <source>
        <dbReference type="ARBA" id="ARBA00022694"/>
    </source>
</evidence>
<dbReference type="Pfam" id="PF00383">
    <property type="entry name" value="dCMP_cyt_deam_1"/>
    <property type="match status" value="1"/>
</dbReference>
<dbReference type="InterPro" id="IPR002125">
    <property type="entry name" value="CMP_dCMP_dom"/>
</dbReference>
<dbReference type="PROSITE" id="PS51747">
    <property type="entry name" value="CYT_DCMP_DEAMINASES_2"/>
    <property type="match status" value="1"/>
</dbReference>
<evidence type="ECO:0000313" key="10">
    <source>
        <dbReference type="Proteomes" id="UP000282818"/>
    </source>
</evidence>
<dbReference type="PANTHER" id="PTHR11079:SF202">
    <property type="entry name" value="TRNA-SPECIFIC ADENOSINE DEAMINASE"/>
    <property type="match status" value="1"/>
</dbReference>
<evidence type="ECO:0000259" key="8">
    <source>
        <dbReference type="PROSITE" id="PS51747"/>
    </source>
</evidence>
<evidence type="ECO:0000256" key="4">
    <source>
        <dbReference type="ARBA" id="ARBA00022801"/>
    </source>
</evidence>
<protein>
    <recommendedName>
        <fullName evidence="7">tRNA-specific adenosine deaminase</fullName>
        <ecNumber evidence="7">3.5.4.33</ecNumber>
    </recommendedName>
</protein>
<dbReference type="Proteomes" id="UP000282818">
    <property type="component" value="Unassembled WGS sequence"/>
</dbReference>
<dbReference type="NCBIfam" id="NF008113">
    <property type="entry name" value="PRK10860.1"/>
    <property type="match status" value="1"/>
</dbReference>
<reference evidence="9 10" key="1">
    <citation type="submission" date="2019-01" db="EMBL/GenBank/DDBJ databases">
        <authorList>
            <person name="Chen W.-M."/>
        </authorList>
    </citation>
    <scope>NUCLEOTIDE SEQUENCE [LARGE SCALE GENOMIC DNA]</scope>
    <source>
        <strain evidence="9 10">HPM-16</strain>
    </source>
</reference>
<name>A0A437Q7I7_9GAMM</name>
<feature type="binding site" evidence="7">
    <location>
        <position position="79"/>
    </location>
    <ligand>
        <name>Zn(2+)</name>
        <dbReference type="ChEBI" id="CHEBI:29105"/>
        <note>catalytic</note>
    </ligand>
</feature>
<evidence type="ECO:0000256" key="5">
    <source>
        <dbReference type="ARBA" id="ARBA00022833"/>
    </source>
</evidence>
<comment type="caution">
    <text evidence="9">The sequence shown here is derived from an EMBL/GenBank/DDBJ whole genome shotgun (WGS) entry which is preliminary data.</text>
</comment>
<evidence type="ECO:0000256" key="1">
    <source>
        <dbReference type="ARBA" id="ARBA00011738"/>
    </source>
</evidence>
<feature type="binding site" evidence="7">
    <location>
        <position position="76"/>
    </location>
    <ligand>
        <name>Zn(2+)</name>
        <dbReference type="ChEBI" id="CHEBI:29105"/>
        <note>catalytic</note>
    </ligand>
</feature>
<organism evidence="9 10">
    <name type="scientific">Neptunomonas marina</name>
    <dbReference type="NCBI Taxonomy" id="1815562"/>
    <lineage>
        <taxon>Bacteria</taxon>
        <taxon>Pseudomonadati</taxon>
        <taxon>Pseudomonadota</taxon>
        <taxon>Gammaproteobacteria</taxon>
        <taxon>Oceanospirillales</taxon>
        <taxon>Oceanospirillaceae</taxon>
        <taxon>Neptunomonas</taxon>
    </lineage>
</organism>
<dbReference type="GO" id="GO:0002100">
    <property type="term" value="P:tRNA wobble adenosine to inosine editing"/>
    <property type="evidence" value="ECO:0007669"/>
    <property type="project" value="UniProtKB-UniRule"/>
</dbReference>
<proteinExistence type="inferred from homology"/>
<dbReference type="CDD" id="cd01285">
    <property type="entry name" value="nucleoside_deaminase"/>
    <property type="match status" value="1"/>
</dbReference>
<evidence type="ECO:0000256" key="3">
    <source>
        <dbReference type="ARBA" id="ARBA00022723"/>
    </source>
</evidence>
<dbReference type="HAMAP" id="MF_00972">
    <property type="entry name" value="tRNA_aden_deaminase"/>
    <property type="match status" value="1"/>
</dbReference>
<dbReference type="InterPro" id="IPR028883">
    <property type="entry name" value="tRNA_aden_deaminase"/>
</dbReference>
<dbReference type="PANTHER" id="PTHR11079">
    <property type="entry name" value="CYTOSINE DEAMINASE FAMILY MEMBER"/>
    <property type="match status" value="1"/>
</dbReference>
<dbReference type="GO" id="GO:0008270">
    <property type="term" value="F:zinc ion binding"/>
    <property type="evidence" value="ECO:0007669"/>
    <property type="project" value="UniProtKB-UniRule"/>
</dbReference>
<dbReference type="InterPro" id="IPR016193">
    <property type="entry name" value="Cytidine_deaminase-like"/>
</dbReference>
<feature type="binding site" evidence="7">
    <location>
        <position position="46"/>
    </location>
    <ligand>
        <name>Zn(2+)</name>
        <dbReference type="ChEBI" id="CHEBI:29105"/>
        <note>catalytic</note>
    </ligand>
</feature>
<feature type="domain" description="CMP/dCMP-type deaminase" evidence="8">
    <location>
        <begin position="1"/>
        <end position="122"/>
    </location>
</feature>
<dbReference type="AlphaFoldDB" id="A0A437Q7I7"/>
<dbReference type="Gene3D" id="3.40.140.10">
    <property type="entry name" value="Cytidine Deaminase, domain 2"/>
    <property type="match status" value="1"/>
</dbReference>
<comment type="cofactor">
    <cofactor evidence="7">
        <name>Zn(2+)</name>
        <dbReference type="ChEBI" id="CHEBI:29105"/>
    </cofactor>
    <text evidence="7">Binds 1 zinc ion per subunit.</text>
</comment>
<keyword evidence="2 7" id="KW-0819">tRNA processing</keyword>
<dbReference type="GO" id="GO:0052717">
    <property type="term" value="F:tRNA-specific adenosine-34 deaminase activity"/>
    <property type="evidence" value="ECO:0007669"/>
    <property type="project" value="UniProtKB-UniRule"/>
</dbReference>
<keyword evidence="4 7" id="KW-0378">Hydrolase</keyword>